<dbReference type="AlphaFoldDB" id="A0AAN7T5F4"/>
<accession>A0AAN7T5F4</accession>
<protein>
    <recommendedName>
        <fullName evidence="1">Methyltransferase type 11 domain-containing protein</fullName>
    </recommendedName>
</protein>
<dbReference type="Gene3D" id="3.40.50.150">
    <property type="entry name" value="Vaccinia Virus protein VP39"/>
    <property type="match status" value="1"/>
</dbReference>
<dbReference type="CDD" id="cd02440">
    <property type="entry name" value="AdoMet_MTases"/>
    <property type="match status" value="1"/>
</dbReference>
<dbReference type="InterPro" id="IPR029063">
    <property type="entry name" value="SAM-dependent_MTases_sf"/>
</dbReference>
<evidence type="ECO:0000259" key="1">
    <source>
        <dbReference type="Pfam" id="PF08241"/>
    </source>
</evidence>
<dbReference type="PANTHER" id="PTHR43861">
    <property type="entry name" value="TRANS-ACONITATE 2-METHYLTRANSFERASE-RELATED"/>
    <property type="match status" value="1"/>
</dbReference>
<dbReference type="SUPFAM" id="SSF53335">
    <property type="entry name" value="S-adenosyl-L-methionine-dependent methyltransferases"/>
    <property type="match status" value="1"/>
</dbReference>
<keyword evidence="3" id="KW-1185">Reference proteome</keyword>
<proteinExistence type="predicted"/>
<name>A0AAN7T5F4_9EURO</name>
<dbReference type="InterPro" id="IPR013216">
    <property type="entry name" value="Methyltransf_11"/>
</dbReference>
<organism evidence="2 3">
    <name type="scientific">Lithohypha guttulata</name>
    <dbReference type="NCBI Taxonomy" id="1690604"/>
    <lineage>
        <taxon>Eukaryota</taxon>
        <taxon>Fungi</taxon>
        <taxon>Dikarya</taxon>
        <taxon>Ascomycota</taxon>
        <taxon>Pezizomycotina</taxon>
        <taxon>Eurotiomycetes</taxon>
        <taxon>Chaetothyriomycetidae</taxon>
        <taxon>Chaetothyriales</taxon>
        <taxon>Trichomeriaceae</taxon>
        <taxon>Lithohypha</taxon>
    </lineage>
</organism>
<gene>
    <name evidence="2" type="ORF">LTR05_003302</name>
</gene>
<sequence>MADVPPEQEILTKAKNDASVSGQIKYLSTAEAYDLWSEVYDTDGNFLQALDTIEMKTLLPTAIRLLNADNSSKYPPWKAVDLGCGTGRNTLQLLNTDEIHEIIGLELSPKMMQIAQDACHDNLLSKSRSRRERTTKSDTTIEQKVTFETYDMITSKSAAPAPAKGADLVVSTLVLEHIPTTQIFFETCANMLRPGGVLLCTNMHAQMGKISQAGFVDPKTGDKIRPVSYAHTVEDVVMAAEAAGLELVGGDGEEGVKEVAVDETLAERLGQRGKKWVGVTVWFGGLWKKT</sequence>
<dbReference type="Proteomes" id="UP001309876">
    <property type="component" value="Unassembled WGS sequence"/>
</dbReference>
<dbReference type="GO" id="GO:0008757">
    <property type="term" value="F:S-adenosylmethionine-dependent methyltransferase activity"/>
    <property type="evidence" value="ECO:0007669"/>
    <property type="project" value="InterPro"/>
</dbReference>
<feature type="domain" description="Methyltransferase type 11" evidence="1">
    <location>
        <begin position="80"/>
        <end position="200"/>
    </location>
</feature>
<reference evidence="2 3" key="1">
    <citation type="submission" date="2023-08" db="EMBL/GenBank/DDBJ databases">
        <title>Black Yeasts Isolated from many extreme environments.</title>
        <authorList>
            <person name="Coleine C."/>
            <person name="Stajich J.E."/>
            <person name="Selbmann L."/>
        </authorList>
    </citation>
    <scope>NUCLEOTIDE SEQUENCE [LARGE SCALE GENOMIC DNA]</scope>
    <source>
        <strain evidence="2 3">CCFEE 5910</strain>
    </source>
</reference>
<comment type="caution">
    <text evidence="2">The sequence shown here is derived from an EMBL/GenBank/DDBJ whole genome shotgun (WGS) entry which is preliminary data.</text>
</comment>
<evidence type="ECO:0000313" key="3">
    <source>
        <dbReference type="Proteomes" id="UP001309876"/>
    </source>
</evidence>
<evidence type="ECO:0000313" key="2">
    <source>
        <dbReference type="EMBL" id="KAK5089078.1"/>
    </source>
</evidence>
<dbReference type="EMBL" id="JAVRRJ010000002">
    <property type="protein sequence ID" value="KAK5089078.1"/>
    <property type="molecule type" value="Genomic_DNA"/>
</dbReference>
<dbReference type="Pfam" id="PF08241">
    <property type="entry name" value="Methyltransf_11"/>
    <property type="match status" value="1"/>
</dbReference>